<dbReference type="Gene3D" id="2.70.170.10">
    <property type="entry name" value="Neurotransmitter-gated ion-channel ligand-binding domain"/>
    <property type="match status" value="1"/>
</dbReference>
<name>A0A6H5GGC8_9HEMI</name>
<dbReference type="AlphaFoldDB" id="A0A6H5GGC8"/>
<keyword evidence="3" id="KW-1185">Reference proteome</keyword>
<organism evidence="2 3">
    <name type="scientific">Nesidiocoris tenuis</name>
    <dbReference type="NCBI Taxonomy" id="355587"/>
    <lineage>
        <taxon>Eukaryota</taxon>
        <taxon>Metazoa</taxon>
        <taxon>Ecdysozoa</taxon>
        <taxon>Arthropoda</taxon>
        <taxon>Hexapoda</taxon>
        <taxon>Insecta</taxon>
        <taxon>Pterygota</taxon>
        <taxon>Neoptera</taxon>
        <taxon>Paraneoptera</taxon>
        <taxon>Hemiptera</taxon>
        <taxon>Heteroptera</taxon>
        <taxon>Panheteroptera</taxon>
        <taxon>Cimicomorpha</taxon>
        <taxon>Miridae</taxon>
        <taxon>Dicyphina</taxon>
        <taxon>Nesidiocoris</taxon>
    </lineage>
</organism>
<dbReference type="Pfam" id="PF02931">
    <property type="entry name" value="Neur_chan_LBD"/>
    <property type="match status" value="1"/>
</dbReference>
<dbReference type="OrthoDB" id="3176171at2759"/>
<dbReference type="Proteomes" id="UP000479000">
    <property type="component" value="Unassembled WGS sequence"/>
</dbReference>
<dbReference type="GO" id="GO:0005230">
    <property type="term" value="F:extracellular ligand-gated monoatomic ion channel activity"/>
    <property type="evidence" value="ECO:0007669"/>
    <property type="project" value="InterPro"/>
</dbReference>
<dbReference type="SUPFAM" id="SSF63712">
    <property type="entry name" value="Nicotinic receptor ligand binding domain-like"/>
    <property type="match status" value="1"/>
</dbReference>
<evidence type="ECO:0000313" key="3">
    <source>
        <dbReference type="Proteomes" id="UP000479000"/>
    </source>
</evidence>
<dbReference type="InterPro" id="IPR006202">
    <property type="entry name" value="Neur_chan_lig-bd"/>
</dbReference>
<feature type="non-terminal residue" evidence="2">
    <location>
        <position position="1"/>
    </location>
</feature>
<feature type="domain" description="Neurotransmitter-gated ion-channel ligand-binding" evidence="1">
    <location>
        <begin position="3"/>
        <end position="72"/>
    </location>
</feature>
<evidence type="ECO:0000259" key="1">
    <source>
        <dbReference type="Pfam" id="PF02931"/>
    </source>
</evidence>
<gene>
    <name evidence="2" type="ORF">NTEN_LOCUS8324</name>
</gene>
<reference evidence="2 3" key="1">
    <citation type="submission" date="2020-02" db="EMBL/GenBank/DDBJ databases">
        <authorList>
            <person name="Ferguson B K."/>
        </authorList>
    </citation>
    <scope>NUCLEOTIDE SEQUENCE [LARGE SCALE GENOMIC DNA]</scope>
</reference>
<protein>
    <recommendedName>
        <fullName evidence="1">Neurotransmitter-gated ion-channel ligand-binding domain-containing protein</fullName>
    </recommendedName>
</protein>
<dbReference type="EMBL" id="CADCXU010012595">
    <property type="protein sequence ID" value="CAB0002537.1"/>
    <property type="molecule type" value="Genomic_DNA"/>
</dbReference>
<evidence type="ECO:0000313" key="2">
    <source>
        <dbReference type="EMBL" id="CAB0002537.1"/>
    </source>
</evidence>
<feature type="non-terminal residue" evidence="2">
    <location>
        <position position="74"/>
    </location>
</feature>
<dbReference type="InterPro" id="IPR036734">
    <property type="entry name" value="Neur_chan_lig-bd_sf"/>
</dbReference>
<sequence>MLALLELQWRDTRLMYSHLNPNISQIIMEKSQFSKGMWIPHTYLTNEKLTAVLGLLRKDNLINILPSGIVLFSV</sequence>
<accession>A0A6H5GGC8</accession>
<dbReference type="GO" id="GO:0016020">
    <property type="term" value="C:membrane"/>
    <property type="evidence" value="ECO:0007669"/>
    <property type="project" value="InterPro"/>
</dbReference>
<proteinExistence type="predicted"/>